<organism evidence="3 4">
    <name type="scientific">Microcaecilia unicolor</name>
    <dbReference type="NCBI Taxonomy" id="1415580"/>
    <lineage>
        <taxon>Eukaryota</taxon>
        <taxon>Metazoa</taxon>
        <taxon>Chordata</taxon>
        <taxon>Craniata</taxon>
        <taxon>Vertebrata</taxon>
        <taxon>Euteleostomi</taxon>
        <taxon>Amphibia</taxon>
        <taxon>Gymnophiona</taxon>
        <taxon>Siphonopidae</taxon>
        <taxon>Microcaecilia</taxon>
    </lineage>
</organism>
<dbReference type="AlphaFoldDB" id="A0A6P7ZEW9"/>
<gene>
    <name evidence="4" type="primary">EPOP</name>
</gene>
<feature type="region of interest" description="Disordered" evidence="1">
    <location>
        <begin position="426"/>
        <end position="455"/>
    </location>
</feature>
<dbReference type="InterPro" id="IPR003380">
    <property type="entry name" value="SKI/SNO/DAC"/>
</dbReference>
<feature type="compositionally biased region" description="Polar residues" evidence="1">
    <location>
        <begin position="120"/>
        <end position="130"/>
    </location>
</feature>
<dbReference type="KEGG" id="muo:115481380"/>
<feature type="region of interest" description="Disordered" evidence="1">
    <location>
        <begin position="105"/>
        <end position="303"/>
    </location>
</feature>
<proteinExistence type="predicted"/>
<dbReference type="Gene3D" id="3.10.260.20">
    <property type="entry name" value="Ski"/>
    <property type="match status" value="1"/>
</dbReference>
<feature type="compositionally biased region" description="Polar residues" evidence="1">
    <location>
        <begin position="542"/>
        <end position="555"/>
    </location>
</feature>
<feature type="compositionally biased region" description="Gly residues" evidence="1">
    <location>
        <begin position="243"/>
        <end position="252"/>
    </location>
</feature>
<feature type="compositionally biased region" description="Low complexity" evidence="1">
    <location>
        <begin position="397"/>
        <end position="408"/>
    </location>
</feature>
<feature type="region of interest" description="Disordered" evidence="1">
    <location>
        <begin position="537"/>
        <end position="603"/>
    </location>
</feature>
<dbReference type="InParanoid" id="A0A6P7ZEW9"/>
<dbReference type="SUPFAM" id="SSF46955">
    <property type="entry name" value="Putative DNA-binding domain"/>
    <property type="match status" value="1"/>
</dbReference>
<dbReference type="InterPro" id="IPR009061">
    <property type="entry name" value="DNA-bd_dom_put_sf"/>
</dbReference>
<dbReference type="PANTHER" id="PTHR23187">
    <property type="entry name" value="FLJ44216 PROTEIN-RELATED"/>
    <property type="match status" value="1"/>
</dbReference>
<feature type="compositionally biased region" description="Low complexity" evidence="1">
    <location>
        <begin position="259"/>
        <end position="272"/>
    </location>
</feature>
<reference evidence="4" key="1">
    <citation type="submission" date="2025-08" db="UniProtKB">
        <authorList>
            <consortium name="RefSeq"/>
        </authorList>
    </citation>
    <scope>IDENTIFICATION</scope>
</reference>
<dbReference type="CTD" id="100170841"/>
<feature type="compositionally biased region" description="Low complexity" evidence="1">
    <location>
        <begin position="222"/>
        <end position="236"/>
    </location>
</feature>
<dbReference type="Proteomes" id="UP000515156">
    <property type="component" value="Chromosome 12"/>
</dbReference>
<name>A0A6P7ZEW9_9AMPH</name>
<evidence type="ECO:0000259" key="2">
    <source>
        <dbReference type="Pfam" id="PF02437"/>
    </source>
</evidence>
<keyword evidence="3" id="KW-1185">Reference proteome</keyword>
<dbReference type="Pfam" id="PF02437">
    <property type="entry name" value="Ski_Sno_DHD"/>
    <property type="match status" value="1"/>
</dbReference>
<dbReference type="GeneID" id="115481380"/>
<feature type="compositionally biased region" description="Polar residues" evidence="1">
    <location>
        <begin position="427"/>
        <end position="440"/>
    </location>
</feature>
<dbReference type="InterPro" id="IPR052119">
    <property type="entry name" value="ElonginBC-PRC2_ViralRestrict"/>
</dbReference>
<sequence>MAGSGDFHAGYQEIEGINLGYLQVNGRQMFALAQVLSDLFKDIPRTTISKKMETLNIKSRRCDLQELRILKSIQSVPSRAVQCSLISKEDLQALCSFCRGLTPSTGLGGPRRQHPRPQSLLHTTASSSPAPTGPAGIQPFQGGYQKAAAASAEGHQGVRINASPAPRAGSCHRRRGHCYRPAASTFPFLPGPDSPPRRPRLLPAIQRGSRTGSKQGTSAGYSSDSDTSLDGSSSSDSSEEGRGPGPKAGQGSGTEEDGSCSSASESDSSGDSVQSIRYRQAALPGPGRCTFLQPRGPEQRDRAHGGECMVLQSDPNLLLQFWTRALPNSVQESQEQRTESHYLGSLDQHIPGQWRKVRKDREYGVQILEVQHSKDEERLTDPDCAELGSPLNLLGGQSLPPQQRSPSPDLGVDWESTVVAGRRKQDLQQAGPNNGNSLGLSDQADRKSEDVAPGCKSKEAAASTSYFSIQPPAQEMSQGSSICIASTPQKDSLEPRREHFDRLIRQSKLWCYAKGFSADGKTLGLGLYKKSRRRCKTADYKSPNSKRAQSSTILSNKAFKGNGSEKNSKRRRLSKATEAERQQSSFKERAQKRERKNARKGNTNYKRVANALAAPVKNVFSLIANFPCTPSLVVGKDGDLCPAYSLGAKKSSTVGKTHPIWRWQLGGNAIPVPPSLKFRSYPLED</sequence>
<evidence type="ECO:0000313" key="4">
    <source>
        <dbReference type="RefSeq" id="XP_030076328.1"/>
    </source>
</evidence>
<dbReference type="RefSeq" id="XP_030076328.1">
    <property type="nucleotide sequence ID" value="XM_030220468.1"/>
</dbReference>
<dbReference type="OrthoDB" id="10014624at2759"/>
<evidence type="ECO:0000256" key="1">
    <source>
        <dbReference type="SAM" id="MobiDB-lite"/>
    </source>
</evidence>
<dbReference type="InterPro" id="IPR027971">
    <property type="entry name" value="EPOP"/>
</dbReference>
<feature type="compositionally biased region" description="Basic and acidic residues" evidence="1">
    <location>
        <begin position="575"/>
        <end position="591"/>
    </location>
</feature>
<feature type="region of interest" description="Disordered" evidence="1">
    <location>
        <begin position="374"/>
        <end position="412"/>
    </location>
</feature>
<accession>A0A6P7ZEW9</accession>
<protein>
    <submittedName>
        <fullName evidence="4">Elongin BC and Polycomb repressive complex 2-associated protein</fullName>
    </submittedName>
</protein>
<feature type="domain" description="SKI/SNO/DAC" evidence="2">
    <location>
        <begin position="13"/>
        <end position="98"/>
    </location>
</feature>
<dbReference type="InterPro" id="IPR037000">
    <property type="entry name" value="Ski_DNA-bd_sf"/>
</dbReference>
<dbReference type="Pfam" id="PF15223">
    <property type="entry name" value="EPOP"/>
    <property type="match status" value="1"/>
</dbReference>
<evidence type="ECO:0000313" key="3">
    <source>
        <dbReference type="Proteomes" id="UP000515156"/>
    </source>
</evidence>
<feature type="compositionally biased region" description="Polar residues" evidence="1">
    <location>
        <begin position="208"/>
        <end position="221"/>
    </location>
</feature>
<dbReference type="PANTHER" id="PTHR23187:SF1">
    <property type="entry name" value="ELONGIN BC AND POLYCOMB REPRESSIVE COMPLEX 2-ASSOCIATED PROTEIN"/>
    <property type="match status" value="1"/>
</dbReference>